<keyword evidence="2" id="KW-0238">DNA-binding</keyword>
<sequence length="153" mass="16523">MVAGSELGPLPGPPLPALLDAALTRFVDRFQALIEQTPHAELRLAHSSNVLRWLQGGPQRPADLVGLSGVSKQAISQQVARMIELGYVEAAAHPTDGRAHLVQLTPRGEDAQRVVHELFERIEAEWRAQLPGPAWDAFRTGLVEVSGTTAPTT</sequence>
<evidence type="ECO:0000259" key="4">
    <source>
        <dbReference type="Pfam" id="PF12802"/>
    </source>
</evidence>
<dbReference type="RefSeq" id="WP_342373535.1">
    <property type="nucleotide sequence ID" value="NZ_CP115965.1"/>
</dbReference>
<evidence type="ECO:0000313" key="5">
    <source>
        <dbReference type="EMBL" id="WZX00155.1"/>
    </source>
</evidence>
<dbReference type="EMBL" id="CP115965">
    <property type="protein sequence ID" value="WZX00155.1"/>
    <property type="molecule type" value="Genomic_DNA"/>
</dbReference>
<keyword evidence="6" id="KW-1185">Reference proteome</keyword>
<accession>A0ABZ3CDP8</accession>
<evidence type="ECO:0000256" key="2">
    <source>
        <dbReference type="ARBA" id="ARBA00023125"/>
    </source>
</evidence>
<dbReference type="SUPFAM" id="SSF46785">
    <property type="entry name" value="Winged helix' DNA-binding domain"/>
    <property type="match status" value="1"/>
</dbReference>
<dbReference type="InterPro" id="IPR036388">
    <property type="entry name" value="WH-like_DNA-bd_sf"/>
</dbReference>
<protein>
    <submittedName>
        <fullName evidence="5">MarR family winged helix-turn-helix transcriptional regulator</fullName>
    </submittedName>
</protein>
<dbReference type="PROSITE" id="PS01117">
    <property type="entry name" value="HTH_MARR_1"/>
    <property type="match status" value="1"/>
</dbReference>
<dbReference type="InterPro" id="IPR036390">
    <property type="entry name" value="WH_DNA-bd_sf"/>
</dbReference>
<dbReference type="InterPro" id="IPR039422">
    <property type="entry name" value="MarR/SlyA-like"/>
</dbReference>
<evidence type="ECO:0000256" key="3">
    <source>
        <dbReference type="ARBA" id="ARBA00023163"/>
    </source>
</evidence>
<dbReference type="PANTHER" id="PTHR33164">
    <property type="entry name" value="TRANSCRIPTIONAL REGULATOR, MARR FAMILY"/>
    <property type="match status" value="1"/>
</dbReference>
<keyword evidence="3" id="KW-0804">Transcription</keyword>
<dbReference type="Pfam" id="PF12802">
    <property type="entry name" value="MarR_2"/>
    <property type="match status" value="1"/>
</dbReference>
<dbReference type="InterPro" id="IPR023187">
    <property type="entry name" value="Tscrpt_reg_MarR-type_CS"/>
</dbReference>
<evidence type="ECO:0000256" key="1">
    <source>
        <dbReference type="ARBA" id="ARBA00023015"/>
    </source>
</evidence>
<organism evidence="5 6">
    <name type="scientific">Propioniciclava soli</name>
    <dbReference type="NCBI Taxonomy" id="2775081"/>
    <lineage>
        <taxon>Bacteria</taxon>
        <taxon>Bacillati</taxon>
        <taxon>Actinomycetota</taxon>
        <taxon>Actinomycetes</taxon>
        <taxon>Propionibacteriales</taxon>
        <taxon>Propionibacteriaceae</taxon>
        <taxon>Propioniciclava</taxon>
    </lineage>
</organism>
<reference evidence="5 6" key="1">
    <citation type="journal article" date="2023" name="Environ Microbiome">
        <title>A coral-associated actinobacterium mitigates coral bleaching under heat stress.</title>
        <authorList>
            <person name="Li J."/>
            <person name="Zou Y."/>
            <person name="Li Q."/>
            <person name="Zhang J."/>
            <person name="Bourne D.G."/>
            <person name="Lyu Y."/>
            <person name="Liu C."/>
            <person name="Zhang S."/>
        </authorList>
    </citation>
    <scope>NUCLEOTIDE SEQUENCE [LARGE SCALE GENOMIC DNA]</scope>
    <source>
        <strain evidence="5 6">SCSIO 13291</strain>
    </source>
</reference>
<name>A0ABZ3CDP8_9ACTN</name>
<proteinExistence type="predicted"/>
<dbReference type="Gene3D" id="1.10.10.10">
    <property type="entry name" value="Winged helix-like DNA-binding domain superfamily/Winged helix DNA-binding domain"/>
    <property type="match status" value="1"/>
</dbReference>
<dbReference type="Proteomes" id="UP001434337">
    <property type="component" value="Chromosome"/>
</dbReference>
<gene>
    <name evidence="5" type="ORF">PCC79_08235</name>
</gene>
<keyword evidence="1" id="KW-0805">Transcription regulation</keyword>
<dbReference type="PANTHER" id="PTHR33164:SF43">
    <property type="entry name" value="HTH-TYPE TRANSCRIPTIONAL REPRESSOR YETL"/>
    <property type="match status" value="1"/>
</dbReference>
<dbReference type="InterPro" id="IPR000835">
    <property type="entry name" value="HTH_MarR-typ"/>
</dbReference>
<feature type="domain" description="HTH marR-type" evidence="4">
    <location>
        <begin position="49"/>
        <end position="99"/>
    </location>
</feature>
<evidence type="ECO:0000313" key="6">
    <source>
        <dbReference type="Proteomes" id="UP001434337"/>
    </source>
</evidence>